<evidence type="ECO:0000256" key="1">
    <source>
        <dbReference type="ARBA" id="ARBA00004651"/>
    </source>
</evidence>
<evidence type="ECO:0000256" key="7">
    <source>
        <dbReference type="ARBA" id="ARBA00023136"/>
    </source>
</evidence>
<evidence type="ECO:0000256" key="5">
    <source>
        <dbReference type="ARBA" id="ARBA00022960"/>
    </source>
</evidence>
<comment type="subcellular location">
    <subcellularLocation>
        <location evidence="1">Cell membrane</location>
        <topology evidence="1">Multi-pass membrane protein</topology>
    </subcellularLocation>
</comment>
<keyword evidence="6 8" id="KW-1133">Transmembrane helix</keyword>
<comment type="similarity">
    <text evidence="2">Belongs to the MreD family.</text>
</comment>
<dbReference type="AlphaFoldDB" id="D6Y6K3"/>
<dbReference type="STRING" id="469371.Tbis_0851"/>
<dbReference type="KEGG" id="tbi:Tbis_0851"/>
<dbReference type="GO" id="GO:0005886">
    <property type="term" value="C:plasma membrane"/>
    <property type="evidence" value="ECO:0007669"/>
    <property type="project" value="UniProtKB-SubCell"/>
</dbReference>
<evidence type="ECO:0000256" key="3">
    <source>
        <dbReference type="ARBA" id="ARBA00022475"/>
    </source>
</evidence>
<evidence type="ECO:0000313" key="9">
    <source>
        <dbReference type="EMBL" id="ADG87575.1"/>
    </source>
</evidence>
<keyword evidence="3" id="KW-1003">Cell membrane</keyword>
<sequence length="173" mass="17865">MRPFVLAAVAVVLLAPVLQAAVVNRLGLPGGFPDLAVIGVCSLAVLTRPQVGALLGFAAGLATDIAPPADHSIGRHALVLCLAGLLCGKIPRDAGVGTRTAAAALIALGATLLDAAVAVLTGERGSHLAASPGQVAWTVLGTAAVVGVLFPLLRELRRRRRSRRWYHLSRRVR</sequence>
<feature type="transmembrane region" description="Helical" evidence="8">
    <location>
        <begin position="73"/>
        <end position="90"/>
    </location>
</feature>
<gene>
    <name evidence="9" type="ordered locus">Tbis_0851</name>
</gene>
<feature type="transmembrane region" description="Helical" evidence="8">
    <location>
        <begin position="102"/>
        <end position="122"/>
    </location>
</feature>
<feature type="transmembrane region" description="Helical" evidence="8">
    <location>
        <begin position="134"/>
        <end position="153"/>
    </location>
</feature>
<keyword evidence="4 8" id="KW-0812">Transmembrane</keyword>
<name>D6Y6K3_THEBD</name>
<dbReference type="eggNOG" id="COG2891">
    <property type="taxonomic scope" value="Bacteria"/>
</dbReference>
<evidence type="ECO:0000313" key="10">
    <source>
        <dbReference type="Proteomes" id="UP000006640"/>
    </source>
</evidence>
<dbReference type="EMBL" id="CP001874">
    <property type="protein sequence ID" value="ADG87575.1"/>
    <property type="molecule type" value="Genomic_DNA"/>
</dbReference>
<protein>
    <submittedName>
        <fullName evidence="9">Rod shape-determining protein MreD</fullName>
    </submittedName>
</protein>
<dbReference type="NCBIfam" id="TIGR03426">
    <property type="entry name" value="shape_MreD"/>
    <property type="match status" value="1"/>
</dbReference>
<keyword evidence="10" id="KW-1185">Reference proteome</keyword>
<dbReference type="GO" id="GO:0008360">
    <property type="term" value="P:regulation of cell shape"/>
    <property type="evidence" value="ECO:0007669"/>
    <property type="project" value="UniProtKB-KW"/>
</dbReference>
<evidence type="ECO:0000256" key="8">
    <source>
        <dbReference type="SAM" id="Phobius"/>
    </source>
</evidence>
<keyword evidence="7 8" id="KW-0472">Membrane</keyword>
<evidence type="ECO:0000256" key="2">
    <source>
        <dbReference type="ARBA" id="ARBA00007776"/>
    </source>
</evidence>
<evidence type="ECO:0000256" key="4">
    <source>
        <dbReference type="ARBA" id="ARBA00022692"/>
    </source>
</evidence>
<accession>D6Y6K3</accession>
<dbReference type="Pfam" id="PF04093">
    <property type="entry name" value="MreD"/>
    <property type="match status" value="1"/>
</dbReference>
<dbReference type="InterPro" id="IPR007227">
    <property type="entry name" value="Cell_shape_determining_MreD"/>
</dbReference>
<dbReference type="Proteomes" id="UP000006640">
    <property type="component" value="Chromosome"/>
</dbReference>
<reference evidence="9 10" key="1">
    <citation type="submission" date="2010-01" db="EMBL/GenBank/DDBJ databases">
        <title>The complete genome of Thermobispora bispora DSM 43833.</title>
        <authorList>
            <consortium name="US DOE Joint Genome Institute (JGI-PGF)"/>
            <person name="Lucas S."/>
            <person name="Copeland A."/>
            <person name="Lapidus A."/>
            <person name="Glavina del Rio T."/>
            <person name="Dalin E."/>
            <person name="Tice H."/>
            <person name="Bruce D."/>
            <person name="Goodwin L."/>
            <person name="Pitluck S."/>
            <person name="Kyrpides N."/>
            <person name="Mavromatis K."/>
            <person name="Ivanova N."/>
            <person name="Mikhailova N."/>
            <person name="Chertkov O."/>
            <person name="Brettin T."/>
            <person name="Detter J.C."/>
            <person name="Han C."/>
            <person name="Larimer F."/>
            <person name="Land M."/>
            <person name="Hauser L."/>
            <person name="Markowitz V."/>
            <person name="Cheng J.-F."/>
            <person name="Hugenholtz P."/>
            <person name="Woyke T."/>
            <person name="Wu D."/>
            <person name="Jando M."/>
            <person name="Schneider S."/>
            <person name="Klenk H.-P."/>
            <person name="Eisen J.A."/>
        </authorList>
    </citation>
    <scope>NUCLEOTIDE SEQUENCE [LARGE SCALE GENOMIC DNA]</scope>
    <source>
        <strain evidence="10">ATCC 19993 / DSM 43833 / CBS 139.67 / JCM 10125 / KCTC 9307 / NBRC 14880 / R51</strain>
    </source>
</reference>
<proteinExistence type="inferred from homology"/>
<evidence type="ECO:0000256" key="6">
    <source>
        <dbReference type="ARBA" id="ARBA00022989"/>
    </source>
</evidence>
<keyword evidence="5" id="KW-0133">Cell shape</keyword>
<organism evidence="9 10">
    <name type="scientific">Thermobispora bispora (strain ATCC 19993 / DSM 43833 / CBS 139.67 / JCM 10125 / KCTC 9307 / NBRC 14880 / R51)</name>
    <dbReference type="NCBI Taxonomy" id="469371"/>
    <lineage>
        <taxon>Bacteria</taxon>
        <taxon>Bacillati</taxon>
        <taxon>Actinomycetota</taxon>
        <taxon>Actinomycetes</taxon>
        <taxon>Streptosporangiales</taxon>
        <taxon>Streptosporangiaceae</taxon>
        <taxon>Thermobispora</taxon>
    </lineage>
</organism>
<dbReference type="RefSeq" id="WP_013131108.1">
    <property type="nucleotide sequence ID" value="NC_014165.1"/>
</dbReference>
<dbReference type="HOGENOM" id="CLU_109835_1_0_11"/>